<gene>
    <name evidence="2" type="ordered locus">Mmar10_0255</name>
</gene>
<keyword evidence="3" id="KW-1185">Reference proteome</keyword>
<evidence type="ECO:0000256" key="1">
    <source>
        <dbReference type="SAM" id="SignalP"/>
    </source>
</evidence>
<dbReference type="EC" id="4.2.2.3" evidence="2"/>
<dbReference type="Proteomes" id="UP000001964">
    <property type="component" value="Chromosome"/>
</dbReference>
<dbReference type="EMBL" id="CP000449">
    <property type="protein sequence ID" value="ABI64548.1"/>
    <property type="molecule type" value="Genomic_DNA"/>
</dbReference>
<organism evidence="2 3">
    <name type="scientific">Maricaulis maris (strain MCS10)</name>
    <name type="common">Caulobacter maris</name>
    <dbReference type="NCBI Taxonomy" id="394221"/>
    <lineage>
        <taxon>Bacteria</taxon>
        <taxon>Pseudomonadati</taxon>
        <taxon>Pseudomonadota</taxon>
        <taxon>Alphaproteobacteria</taxon>
        <taxon>Maricaulales</taxon>
        <taxon>Maricaulaceae</taxon>
        <taxon>Maricaulis</taxon>
    </lineage>
</organism>
<dbReference type="Gene3D" id="2.160.20.10">
    <property type="entry name" value="Single-stranded right-handed beta-helix, Pectin lyase-like"/>
    <property type="match status" value="1"/>
</dbReference>
<dbReference type="KEGG" id="mmr:Mmar10_0255"/>
<accession>Q0AT39</accession>
<feature type="chain" id="PRO_5004168505" evidence="1">
    <location>
        <begin position="30"/>
        <end position="740"/>
    </location>
</feature>
<dbReference type="InterPro" id="IPR039513">
    <property type="entry name" value="PL-6"/>
</dbReference>
<sequence length="740" mass="79973" precursor="true">MTRTRPQSSWLLRSAVLLLAALAWQPASASATDYLVNDQQAYEAALDRVEPGDRIVLADGVWEDFEIVFEATGTAQAPIYLMAQTPGQVILTGQSNLRIGGSHLVVWGLTFRDGHSPTSEVIAFRRDSRTLANHTRLVETVIEDFNQPDREMQDSWVVVYGQNNRIDRNAFVGKTNRGPTMVVRLNSEGSQNNNHVIENNYFGPRPPLGGNGGETLRIGVSQYSRIHSGTIVRRNYFDRCDGEVEIISIKSEGNLITENVFYESRGSVVFRHGGRNEVSRNVFFGNGVSDTGGIRVINDNQVVRDNYLEGLRGRKFLGALVVMNGVPNSPENRYHQVDGAVISQNSFVDVLELGFAVGSDEERSAPPINSEMTRNILLSDEQEPVAIFDDVSGIRFADNVANNRRFDVIGSTALADFTLSRHENGLVYMQSDALDGPVGAPLDLQPIARSQTGPRYYDKPAQTRQDGAAVEVEADEAALLQAIAEAEHGDIIRLGGGDIALSGPILVDQAIAIEGSDDTRLIASPGGLFRLLAGGELTLRGLTLRQESAETALIHGAGDRYRGAYRLHLEDVSLEAGTTGAVAPLLAADSTTFAQLVTLTGLQVTNWPGAIIELSGDGLDGWYLADEIRIEDSSFRTIGGPLVRFGREGRDESTFGPRFSLTGSTLAGVAEDGAAIALNGIDQLHLTGNQIAETGTFQIRRRVLGWPFEIGGNDVDAQASLNLLGVDGEALDASLSGDSQ</sequence>
<dbReference type="OrthoDB" id="6475864at2"/>
<dbReference type="Pfam" id="PF14592">
    <property type="entry name" value="Chondroitinas_B"/>
    <property type="match status" value="1"/>
</dbReference>
<dbReference type="HOGENOM" id="CLU_363978_0_0_5"/>
<proteinExistence type="predicted"/>
<dbReference type="CDD" id="cd14251">
    <property type="entry name" value="PL-6"/>
    <property type="match status" value="1"/>
</dbReference>
<evidence type="ECO:0000313" key="3">
    <source>
        <dbReference type="Proteomes" id="UP000001964"/>
    </source>
</evidence>
<dbReference type="AlphaFoldDB" id="Q0AT39"/>
<reference evidence="2 3" key="1">
    <citation type="submission" date="2006-08" db="EMBL/GenBank/DDBJ databases">
        <title>Complete sequence of Maricaulis maris MCS10.</title>
        <authorList>
            <consortium name="US DOE Joint Genome Institute"/>
            <person name="Copeland A."/>
            <person name="Lucas S."/>
            <person name="Lapidus A."/>
            <person name="Barry K."/>
            <person name="Detter J.C."/>
            <person name="Glavina del Rio T."/>
            <person name="Hammon N."/>
            <person name="Israni S."/>
            <person name="Dalin E."/>
            <person name="Tice H."/>
            <person name="Pitluck S."/>
            <person name="Saunders E."/>
            <person name="Brettin T."/>
            <person name="Bruce D."/>
            <person name="Han C."/>
            <person name="Tapia R."/>
            <person name="Gilna P."/>
            <person name="Schmutz J."/>
            <person name="Larimer F."/>
            <person name="Land M."/>
            <person name="Hauser L."/>
            <person name="Kyrpides N."/>
            <person name="Mikhailova N."/>
            <person name="Viollier P."/>
            <person name="Stephens C."/>
            <person name="Richardson P."/>
        </authorList>
    </citation>
    <scope>NUCLEOTIDE SEQUENCE [LARGE SCALE GENOMIC DNA]</scope>
    <source>
        <strain evidence="2 3">MCS10</strain>
    </source>
</reference>
<keyword evidence="1" id="KW-0732">Signal</keyword>
<dbReference type="CAZy" id="PL6">
    <property type="family name" value="Polysaccharide Lyase Family 6"/>
</dbReference>
<dbReference type="RefSeq" id="WP_011642195.1">
    <property type="nucleotide sequence ID" value="NC_008347.1"/>
</dbReference>
<dbReference type="STRING" id="394221.Mmar10_0255"/>
<dbReference type="eggNOG" id="COG3420">
    <property type="taxonomic scope" value="Bacteria"/>
</dbReference>
<dbReference type="InterPro" id="IPR011050">
    <property type="entry name" value="Pectin_lyase_fold/virulence"/>
</dbReference>
<evidence type="ECO:0000313" key="2">
    <source>
        <dbReference type="EMBL" id="ABI64548.1"/>
    </source>
</evidence>
<dbReference type="GO" id="GO:0045135">
    <property type="term" value="F:poly(beta-D-mannuronate) lyase activity"/>
    <property type="evidence" value="ECO:0007669"/>
    <property type="project" value="UniProtKB-EC"/>
</dbReference>
<keyword evidence="2" id="KW-0456">Lyase</keyword>
<feature type="signal peptide" evidence="1">
    <location>
        <begin position="1"/>
        <end position="29"/>
    </location>
</feature>
<dbReference type="SUPFAM" id="SSF51126">
    <property type="entry name" value="Pectin lyase-like"/>
    <property type="match status" value="2"/>
</dbReference>
<protein>
    <submittedName>
        <fullName evidence="2">Poly(Beta-D-mannuronate) lyase</fullName>
        <ecNumber evidence="2">4.2.2.3</ecNumber>
    </submittedName>
</protein>
<name>Q0AT39_MARMM</name>
<dbReference type="InterPro" id="IPR012334">
    <property type="entry name" value="Pectin_lyas_fold"/>
</dbReference>